<evidence type="ECO:0000313" key="1">
    <source>
        <dbReference type="EMBL" id="RDX64327.1"/>
    </source>
</evidence>
<accession>A0A371EE70</accession>
<feature type="non-terminal residue" evidence="1">
    <location>
        <position position="1"/>
    </location>
</feature>
<dbReference type="Proteomes" id="UP000257109">
    <property type="component" value="Unassembled WGS sequence"/>
</dbReference>
<comment type="caution">
    <text evidence="1">The sequence shown here is derived from an EMBL/GenBank/DDBJ whole genome shotgun (WGS) entry which is preliminary data.</text>
</comment>
<protein>
    <submittedName>
        <fullName evidence="1">Uncharacterized protein</fullName>
    </submittedName>
</protein>
<evidence type="ECO:0000313" key="2">
    <source>
        <dbReference type="Proteomes" id="UP000257109"/>
    </source>
</evidence>
<sequence>YLANPIKLLISVALLKHSHCNITSTFAGSTTIPSTEITCSKKFTFSNKNSHFKSLAYNSFFFKTSNTALKCSLCSSRKGMIYLIHVIHKKTKALVTLNGITTYSLLHIALFHLDLMVPKSQINLGKHNCTLQLIHQIIISGNRYLCSLGGKTWSNHLLLQHPSTYCFNSANSVGAILYSVVEIGHAPGIKLIENSTSHYG</sequence>
<organism evidence="1 2">
    <name type="scientific">Mucuna pruriens</name>
    <name type="common">Velvet bean</name>
    <name type="synonym">Dolichos pruriens</name>
    <dbReference type="NCBI Taxonomy" id="157652"/>
    <lineage>
        <taxon>Eukaryota</taxon>
        <taxon>Viridiplantae</taxon>
        <taxon>Streptophyta</taxon>
        <taxon>Embryophyta</taxon>
        <taxon>Tracheophyta</taxon>
        <taxon>Spermatophyta</taxon>
        <taxon>Magnoliopsida</taxon>
        <taxon>eudicotyledons</taxon>
        <taxon>Gunneridae</taxon>
        <taxon>Pentapetalae</taxon>
        <taxon>rosids</taxon>
        <taxon>fabids</taxon>
        <taxon>Fabales</taxon>
        <taxon>Fabaceae</taxon>
        <taxon>Papilionoideae</taxon>
        <taxon>50 kb inversion clade</taxon>
        <taxon>NPAAA clade</taxon>
        <taxon>indigoferoid/millettioid clade</taxon>
        <taxon>Phaseoleae</taxon>
        <taxon>Mucuna</taxon>
    </lineage>
</organism>
<dbReference type="EMBL" id="QJKJ01014437">
    <property type="protein sequence ID" value="RDX64327.1"/>
    <property type="molecule type" value="Genomic_DNA"/>
</dbReference>
<proteinExistence type="predicted"/>
<dbReference type="AlphaFoldDB" id="A0A371EE70"/>
<name>A0A371EE70_MUCPR</name>
<reference evidence="1" key="1">
    <citation type="submission" date="2018-05" db="EMBL/GenBank/DDBJ databases">
        <title>Draft genome of Mucuna pruriens seed.</title>
        <authorList>
            <person name="Nnadi N.E."/>
            <person name="Vos R."/>
            <person name="Hasami M.H."/>
            <person name="Devisetty U.K."/>
            <person name="Aguiy J.C."/>
        </authorList>
    </citation>
    <scope>NUCLEOTIDE SEQUENCE [LARGE SCALE GENOMIC DNA]</scope>
    <source>
        <strain evidence="1">JCA_2017</strain>
    </source>
</reference>
<keyword evidence="2" id="KW-1185">Reference proteome</keyword>
<gene>
    <name evidence="1" type="ORF">CR513_57126</name>
</gene>
<feature type="non-terminal residue" evidence="1">
    <location>
        <position position="200"/>
    </location>
</feature>